<sequence>MPCGQNSKGCSSPDGKCSIPKTNDGSCESRERADKAVEDMKNCMGGYVPCALDHIRQYHPDLAVTIKEMDKVLMEDGALDRKTKRLIALACVAVRMCEDCIYPQARVAANYGATSEEIIEAMHVAVVVGGVPSWSMAKRGLTQILEELKNEEAEKSE</sequence>
<dbReference type="InParanoid" id="R9T4E2"/>
<dbReference type="InterPro" id="IPR029032">
    <property type="entry name" value="AhpD-like"/>
</dbReference>
<dbReference type="GO" id="GO:0051920">
    <property type="term" value="F:peroxiredoxin activity"/>
    <property type="evidence" value="ECO:0007669"/>
    <property type="project" value="InterPro"/>
</dbReference>
<dbReference type="SUPFAM" id="SSF69118">
    <property type="entry name" value="AhpD-like"/>
    <property type="match status" value="1"/>
</dbReference>
<organism evidence="2 3">
    <name type="scientific">Methanomassiliicoccus intestinalis (strain Issoire-Mx1)</name>
    <dbReference type="NCBI Taxonomy" id="1295009"/>
    <lineage>
        <taxon>Archaea</taxon>
        <taxon>Methanobacteriati</taxon>
        <taxon>Thermoplasmatota</taxon>
        <taxon>Thermoplasmata</taxon>
        <taxon>Methanomassiliicoccales</taxon>
        <taxon>Methanomassiliicoccaceae</taxon>
        <taxon>Methanomassiliicoccus</taxon>
    </lineage>
</organism>
<dbReference type="EMBL" id="CP005934">
    <property type="protein sequence ID" value="AGN25782.1"/>
    <property type="molecule type" value="Genomic_DNA"/>
</dbReference>
<name>R9T4E2_METII</name>
<dbReference type="AlphaFoldDB" id="R9T4E2"/>
<protein>
    <submittedName>
        <fullName evidence="2">Carboxymuconolactone decarboxylase</fullName>
    </submittedName>
</protein>
<dbReference type="KEGG" id="mer:MMINT_03970"/>
<dbReference type="PANTHER" id="PTHR33930:SF2">
    <property type="entry name" value="BLR3452 PROTEIN"/>
    <property type="match status" value="1"/>
</dbReference>
<reference evidence="2 3" key="1">
    <citation type="journal article" date="2013" name="Genome Announc.">
        <title>Genome sequence of 'Candidatus Methanomassiliicoccus intestinalis' Issoire-Mx1, a third thermoplasmatales-related methanogenic archaeon from human feces.</title>
        <authorList>
            <person name="Borrel G."/>
            <person name="Harris H.M."/>
            <person name="Parisot N."/>
            <person name="Gaci N."/>
            <person name="Tottey W."/>
            <person name="Mihajlovski A."/>
            <person name="Deane J."/>
            <person name="Gribaldo S."/>
            <person name="Bardot O."/>
            <person name="Peyretaillade E."/>
            <person name="Peyret P."/>
            <person name="O'Toole P.W."/>
            <person name="Brugere J.F."/>
        </authorList>
    </citation>
    <scope>NUCLEOTIDE SEQUENCE [LARGE SCALE GENOMIC DNA]</scope>
    <source>
        <strain evidence="2 3">Issoire-Mx1</strain>
    </source>
</reference>
<dbReference type="Gene3D" id="1.20.1290.10">
    <property type="entry name" value="AhpD-like"/>
    <property type="match status" value="1"/>
</dbReference>
<dbReference type="OrthoDB" id="145189at2157"/>
<dbReference type="InterPro" id="IPR003779">
    <property type="entry name" value="CMD-like"/>
</dbReference>
<feature type="domain" description="Carboxymuconolactone decarboxylase-like" evidence="1">
    <location>
        <begin position="60"/>
        <end position="136"/>
    </location>
</feature>
<accession>R9T4E2</accession>
<dbReference type="Proteomes" id="UP000014070">
    <property type="component" value="Chromosome"/>
</dbReference>
<keyword evidence="3" id="KW-1185">Reference proteome</keyword>
<evidence type="ECO:0000313" key="3">
    <source>
        <dbReference type="Proteomes" id="UP000014070"/>
    </source>
</evidence>
<proteinExistence type="predicted"/>
<dbReference type="STRING" id="1295009.MMINT_03970"/>
<dbReference type="Pfam" id="PF02627">
    <property type="entry name" value="CMD"/>
    <property type="match status" value="1"/>
</dbReference>
<dbReference type="PANTHER" id="PTHR33930">
    <property type="entry name" value="ALKYL HYDROPEROXIDE REDUCTASE AHPD"/>
    <property type="match status" value="1"/>
</dbReference>
<evidence type="ECO:0000313" key="2">
    <source>
        <dbReference type="EMBL" id="AGN25782.1"/>
    </source>
</evidence>
<evidence type="ECO:0000259" key="1">
    <source>
        <dbReference type="Pfam" id="PF02627"/>
    </source>
</evidence>
<dbReference type="HOGENOM" id="CLU_137228_0_0_2"/>
<gene>
    <name evidence="2" type="ORF">MMINT_03970</name>
</gene>